<reference evidence="1 2" key="1">
    <citation type="submission" date="2018-05" db="EMBL/GenBank/DDBJ databases">
        <title>Genome sequencing and assembly of the regulated plant pathogen Lachnellula willkommii and related sister species for the development of diagnostic species identification markers.</title>
        <authorList>
            <person name="Giroux E."/>
            <person name="Bilodeau G."/>
        </authorList>
    </citation>
    <scope>NUCLEOTIDE SEQUENCE [LARGE SCALE GENOMIC DNA]</scope>
    <source>
        <strain evidence="1 2">CBS 197.66</strain>
    </source>
</reference>
<accession>A0A8H8RNU6</accession>
<name>A0A8H8RNU6_9HELO</name>
<proteinExistence type="predicted"/>
<dbReference type="EMBL" id="QGMJ01000324">
    <property type="protein sequence ID" value="TVY37831.1"/>
    <property type="molecule type" value="Genomic_DNA"/>
</dbReference>
<protein>
    <submittedName>
        <fullName evidence="1">Cytochrome P450 monooxygenase</fullName>
    </submittedName>
</protein>
<dbReference type="PANTHER" id="PTHR24305:SF168">
    <property type="entry name" value="P450, PUTATIVE (EUROFUNG)-RELATED"/>
    <property type="match status" value="1"/>
</dbReference>
<gene>
    <name evidence="1" type="primary">tropD</name>
    <name evidence="1" type="ORF">LSUB1_G004693</name>
</gene>
<comment type="caution">
    <text evidence="1">The sequence shown here is derived from an EMBL/GenBank/DDBJ whole genome shotgun (WGS) entry which is preliminary data.</text>
</comment>
<dbReference type="InterPro" id="IPR001128">
    <property type="entry name" value="Cyt_P450"/>
</dbReference>
<dbReference type="SUPFAM" id="SSF48264">
    <property type="entry name" value="Cytochrome P450"/>
    <property type="match status" value="1"/>
</dbReference>
<dbReference type="InterPro" id="IPR036396">
    <property type="entry name" value="Cyt_P450_sf"/>
</dbReference>
<dbReference type="GO" id="GO:0005506">
    <property type="term" value="F:iron ion binding"/>
    <property type="evidence" value="ECO:0007669"/>
    <property type="project" value="InterPro"/>
</dbReference>
<dbReference type="Pfam" id="PF00067">
    <property type="entry name" value="p450"/>
    <property type="match status" value="1"/>
</dbReference>
<evidence type="ECO:0000313" key="2">
    <source>
        <dbReference type="Proteomes" id="UP000462212"/>
    </source>
</evidence>
<evidence type="ECO:0000313" key="1">
    <source>
        <dbReference type="EMBL" id="TVY37831.1"/>
    </source>
</evidence>
<dbReference type="InterPro" id="IPR050121">
    <property type="entry name" value="Cytochrome_P450_monoxygenase"/>
</dbReference>
<dbReference type="GO" id="GO:0004497">
    <property type="term" value="F:monooxygenase activity"/>
    <property type="evidence" value="ECO:0007669"/>
    <property type="project" value="UniProtKB-KW"/>
</dbReference>
<dbReference type="Gene3D" id="1.10.630.10">
    <property type="entry name" value="Cytochrome P450"/>
    <property type="match status" value="2"/>
</dbReference>
<organism evidence="1 2">
    <name type="scientific">Lachnellula subtilissima</name>
    <dbReference type="NCBI Taxonomy" id="602034"/>
    <lineage>
        <taxon>Eukaryota</taxon>
        <taxon>Fungi</taxon>
        <taxon>Dikarya</taxon>
        <taxon>Ascomycota</taxon>
        <taxon>Pezizomycotina</taxon>
        <taxon>Leotiomycetes</taxon>
        <taxon>Helotiales</taxon>
        <taxon>Lachnaceae</taxon>
        <taxon>Lachnellula</taxon>
    </lineage>
</organism>
<sequence length="454" mass="51701">MLLKSSLLGALLDGQRPIWLLLLSAIIYWQWQSYRQLSHFKGPFWAHFTNLWIYQKVSGDLARIAPNQLVTGDIDMLHRMSAARSNYTRLSIYAGNTLMPETHNTFSMVDEPAHTKRRAVIAAGYTGNETEELESKVNQQIAQFLNLIRTKYISTDTDVRPIDLARKCGYFTLDTITNLSFSSPWGFLVQDKDLGNWFALVGWQFKIVTTMQSIPWLLNIVTTPWAARLMAKFQDPSRGAAASVATTTRNVQVRFATKNPGEKMDMMGSFIRHGVTETEAASEAILAVYTPLSSRRLHDSDAQSKTLPYLQAVIREGARIVPPTAGTFAKVAPKGGDTVNGRSIPGGTQICISILAVLREKQVFGKDVEMFRPERWITDAERLKGMEKNLNMIWWYGRYQCLGKDLAWMELNKLYFELLKNFDFQIINPSHPWKSENYGVRLQKNMFIKATLRR</sequence>
<dbReference type="Proteomes" id="UP000462212">
    <property type="component" value="Unassembled WGS sequence"/>
</dbReference>
<keyword evidence="1" id="KW-0560">Oxidoreductase</keyword>
<keyword evidence="1" id="KW-0503">Monooxygenase</keyword>
<dbReference type="GO" id="GO:0020037">
    <property type="term" value="F:heme binding"/>
    <property type="evidence" value="ECO:0007669"/>
    <property type="project" value="InterPro"/>
</dbReference>
<dbReference type="GO" id="GO:0016705">
    <property type="term" value="F:oxidoreductase activity, acting on paired donors, with incorporation or reduction of molecular oxygen"/>
    <property type="evidence" value="ECO:0007669"/>
    <property type="project" value="InterPro"/>
</dbReference>
<dbReference type="AlphaFoldDB" id="A0A8H8RNU6"/>
<keyword evidence="2" id="KW-1185">Reference proteome</keyword>
<dbReference type="PANTHER" id="PTHR24305">
    <property type="entry name" value="CYTOCHROME P450"/>
    <property type="match status" value="1"/>
</dbReference>
<dbReference type="OrthoDB" id="1470350at2759"/>